<evidence type="ECO:0000313" key="1">
    <source>
        <dbReference type="EMBL" id="CAK5025940.1"/>
    </source>
</evidence>
<dbReference type="EMBL" id="CAVMJV010000004">
    <property type="protein sequence ID" value="CAK5025940.1"/>
    <property type="molecule type" value="Genomic_DNA"/>
</dbReference>
<dbReference type="Proteomes" id="UP001497535">
    <property type="component" value="Unassembled WGS sequence"/>
</dbReference>
<comment type="caution">
    <text evidence="1">The sequence shown here is derived from an EMBL/GenBank/DDBJ whole genome shotgun (WGS) entry which is preliminary data.</text>
</comment>
<organism evidence="1 2">
    <name type="scientific">Meloidogyne enterolobii</name>
    <name type="common">Root-knot nematode worm</name>
    <name type="synonym">Meloidogyne mayaguensis</name>
    <dbReference type="NCBI Taxonomy" id="390850"/>
    <lineage>
        <taxon>Eukaryota</taxon>
        <taxon>Metazoa</taxon>
        <taxon>Ecdysozoa</taxon>
        <taxon>Nematoda</taxon>
        <taxon>Chromadorea</taxon>
        <taxon>Rhabditida</taxon>
        <taxon>Tylenchina</taxon>
        <taxon>Tylenchomorpha</taxon>
        <taxon>Tylenchoidea</taxon>
        <taxon>Meloidogynidae</taxon>
        <taxon>Meloidogyninae</taxon>
        <taxon>Meloidogyne</taxon>
    </lineage>
</organism>
<accession>A0ACB0Y0Q6</accession>
<proteinExistence type="predicted"/>
<evidence type="ECO:0000313" key="2">
    <source>
        <dbReference type="Proteomes" id="UP001497535"/>
    </source>
</evidence>
<keyword evidence="2" id="KW-1185">Reference proteome</keyword>
<reference evidence="1" key="1">
    <citation type="submission" date="2023-11" db="EMBL/GenBank/DDBJ databases">
        <authorList>
            <person name="Poullet M."/>
        </authorList>
    </citation>
    <scope>NUCLEOTIDE SEQUENCE</scope>
    <source>
        <strain evidence="1">E1834</strain>
    </source>
</reference>
<name>A0ACB0Y0Q6_MELEN</name>
<gene>
    <name evidence="1" type="ORF">MENTE1834_LOCUS5934</name>
</gene>
<protein>
    <submittedName>
        <fullName evidence="1">Uncharacterized protein</fullName>
    </submittedName>
</protein>
<sequence>MINAYVMFFKETTPTQLRGTCSFLSEVSYIAVSVIGMGMGMDLMLGRNLLALVGFGAIPGILSIFIVLPLSESPKFLLLNRNDRKAAIKSLEFYQGKQPDNHQMAINEILKEADTCGHKRKEGGGHHNISLIKALIQILKQPHLRKAFIIGTLSLQIIGEFIKFNFNEGLEFFKNFRKFKKNFSKIF</sequence>